<dbReference type="NCBIfam" id="NF033542">
    <property type="entry name" value="transpos_IS110"/>
    <property type="match status" value="1"/>
</dbReference>
<dbReference type="PANTHER" id="PTHR33055">
    <property type="entry name" value="TRANSPOSASE FOR INSERTION SEQUENCE ELEMENT IS1111A"/>
    <property type="match status" value="1"/>
</dbReference>
<feature type="domain" description="Transposase IS110-like N-terminal" evidence="1">
    <location>
        <begin position="6"/>
        <end position="150"/>
    </location>
</feature>
<dbReference type="InterPro" id="IPR003346">
    <property type="entry name" value="Transposase_20"/>
</dbReference>
<dbReference type="Pfam" id="PF01548">
    <property type="entry name" value="DEDD_Tnp_IS110"/>
    <property type="match status" value="1"/>
</dbReference>
<dbReference type="RefSeq" id="WP_114408888.1">
    <property type="nucleotide sequence ID" value="NZ_QOWE01000025.1"/>
</dbReference>
<evidence type="ECO:0000313" key="3">
    <source>
        <dbReference type="EMBL" id="RCR66639.1"/>
    </source>
</evidence>
<comment type="caution">
    <text evidence="3">The sequence shown here is derived from an EMBL/GenBank/DDBJ whole genome shotgun (WGS) entry which is preliminary data.</text>
</comment>
<dbReference type="GO" id="GO:0003677">
    <property type="term" value="F:DNA binding"/>
    <property type="evidence" value="ECO:0007669"/>
    <property type="project" value="InterPro"/>
</dbReference>
<dbReference type="GO" id="GO:0004803">
    <property type="term" value="F:transposase activity"/>
    <property type="evidence" value="ECO:0007669"/>
    <property type="project" value="InterPro"/>
</dbReference>
<sequence length="338" mass="38142">MITNYIGIDIAARSFVSARPTPAASYQVQQWDYQTPQQIAHFVDSLNPQTDHCVLEATGNYHLRLTYALLEAGISVSVVNPLSVKRYGQMLASITKTDQRDAVLLARYGQQQQPATYRQPDQHLQYLRQRRMVLNQLQQQRQALANQQHALSVHPQPDAFSQQILDQQQLYVEQAIADLQAQISQLVADHYQQSRQLLASIPGFGAVSTAVFLEALSSFEGWQQRGSSKAFVKYIGLAPTLHQSGRSVRGGSHINRSGVPWLRQKLWLPACTLAMRLKTDTVFQRLYIRLRQAGKSFKEAIIAVMHKWIRVALAVLQSGKPFDSRLNLPTEENLVSNL</sequence>
<evidence type="ECO:0000259" key="2">
    <source>
        <dbReference type="Pfam" id="PF02371"/>
    </source>
</evidence>
<dbReference type="OrthoDB" id="964423at2"/>
<name>A0A368JG58_9BACT</name>
<protein>
    <submittedName>
        <fullName evidence="3">IS110 family transposase</fullName>
    </submittedName>
</protein>
<dbReference type="PANTHER" id="PTHR33055:SF3">
    <property type="entry name" value="PUTATIVE TRANSPOSASE FOR IS117-RELATED"/>
    <property type="match status" value="1"/>
</dbReference>
<proteinExistence type="predicted"/>
<keyword evidence="4" id="KW-1185">Reference proteome</keyword>
<accession>A0A368JG58</accession>
<gene>
    <name evidence="3" type="ORF">DUE52_25385</name>
</gene>
<dbReference type="InterPro" id="IPR047650">
    <property type="entry name" value="Transpos_IS110"/>
</dbReference>
<dbReference type="InterPro" id="IPR002525">
    <property type="entry name" value="Transp_IS110-like_N"/>
</dbReference>
<feature type="domain" description="Transposase IS116/IS110/IS902 C-terminal" evidence="2">
    <location>
        <begin position="196"/>
        <end position="278"/>
    </location>
</feature>
<dbReference type="AlphaFoldDB" id="A0A368JG58"/>
<reference evidence="3 4" key="1">
    <citation type="submission" date="2018-07" db="EMBL/GenBank/DDBJ databases">
        <title>Genome analysis of Larkinella rosea.</title>
        <authorList>
            <person name="Zhou Z."/>
            <person name="Wang G."/>
        </authorList>
    </citation>
    <scope>NUCLEOTIDE SEQUENCE [LARGE SCALE GENOMIC DNA]</scope>
    <source>
        <strain evidence="4">zzj9</strain>
    </source>
</reference>
<dbReference type="Pfam" id="PF02371">
    <property type="entry name" value="Transposase_20"/>
    <property type="match status" value="1"/>
</dbReference>
<dbReference type="EMBL" id="QOWE01000025">
    <property type="protein sequence ID" value="RCR66639.1"/>
    <property type="molecule type" value="Genomic_DNA"/>
</dbReference>
<dbReference type="Proteomes" id="UP000253383">
    <property type="component" value="Unassembled WGS sequence"/>
</dbReference>
<evidence type="ECO:0000313" key="4">
    <source>
        <dbReference type="Proteomes" id="UP000253383"/>
    </source>
</evidence>
<dbReference type="GO" id="GO:0006313">
    <property type="term" value="P:DNA transposition"/>
    <property type="evidence" value="ECO:0007669"/>
    <property type="project" value="InterPro"/>
</dbReference>
<evidence type="ECO:0000259" key="1">
    <source>
        <dbReference type="Pfam" id="PF01548"/>
    </source>
</evidence>
<organism evidence="3 4">
    <name type="scientific">Larkinella punicea</name>
    <dbReference type="NCBI Taxonomy" id="2315727"/>
    <lineage>
        <taxon>Bacteria</taxon>
        <taxon>Pseudomonadati</taxon>
        <taxon>Bacteroidota</taxon>
        <taxon>Cytophagia</taxon>
        <taxon>Cytophagales</taxon>
        <taxon>Spirosomataceae</taxon>
        <taxon>Larkinella</taxon>
    </lineage>
</organism>